<dbReference type="RefSeq" id="WP_125672727.1">
    <property type="nucleotide sequence ID" value="NZ_RCOS01000165.1"/>
</dbReference>
<dbReference type="Proteomes" id="UP000277582">
    <property type="component" value="Unassembled WGS sequence"/>
</dbReference>
<name>A0A3R9QU52_9CREN</name>
<comment type="caution">
    <text evidence="1">The sequence shown here is derived from an EMBL/GenBank/DDBJ whole genome shotgun (WGS) entry which is preliminary data.</text>
</comment>
<sequence>MVQSQWEHAIGIVFEGIREYLSDEEYNNIYRYIQKYITPSKPKMRGVCIQVIGSGTELQSPVKPDELEKIFREAVKKFVKEEERQKNICKKVSNIIEFFFK</sequence>
<dbReference type="EMBL" id="RCOS01000165">
    <property type="protein sequence ID" value="RSN71940.1"/>
    <property type="molecule type" value="Genomic_DNA"/>
</dbReference>
<reference evidence="1 2" key="1">
    <citation type="submission" date="2018-10" db="EMBL/GenBank/DDBJ databases">
        <title>Co-occurring genomic capacity for anaerobic methane metabolism and dissimilatory sulfite reduction discovered in the Korarchaeota.</title>
        <authorList>
            <person name="Mckay L.J."/>
            <person name="Dlakic M."/>
            <person name="Fields M.W."/>
            <person name="Delmont T.O."/>
            <person name="Eren A.M."/>
            <person name="Jay Z.J."/>
            <person name="Klingelsmith K.B."/>
            <person name="Rusch D.B."/>
            <person name="Inskeep W.P."/>
        </authorList>
    </citation>
    <scope>NUCLEOTIDE SEQUENCE [LARGE SCALE GENOMIC DNA]</scope>
    <source>
        <strain evidence="1 2">MDKW</strain>
    </source>
</reference>
<protein>
    <submittedName>
        <fullName evidence="1">Uncharacterized protein</fullName>
    </submittedName>
</protein>
<proteinExistence type="predicted"/>
<evidence type="ECO:0000313" key="2">
    <source>
        <dbReference type="Proteomes" id="UP000277582"/>
    </source>
</evidence>
<gene>
    <name evidence="1" type="ORF">D6D85_14870</name>
</gene>
<evidence type="ECO:0000313" key="1">
    <source>
        <dbReference type="EMBL" id="RSN71940.1"/>
    </source>
</evidence>
<keyword evidence="2" id="KW-1185">Reference proteome</keyword>
<accession>A0A3R9QU52</accession>
<dbReference type="AlphaFoldDB" id="A0A3R9QU52"/>
<organism evidence="1 2">
    <name type="scientific">Candidatus Methanodesulfokora washburnensis</name>
    <dbReference type="NCBI Taxonomy" id="2478471"/>
    <lineage>
        <taxon>Archaea</taxon>
        <taxon>Thermoproteota</taxon>
        <taxon>Candidatus Korarchaeia</taxon>
        <taxon>Candidatus Korarchaeia incertae sedis</taxon>
        <taxon>Candidatus Methanodesulfokora</taxon>
    </lineage>
</organism>